<dbReference type="GO" id="GO:0005930">
    <property type="term" value="C:axoneme"/>
    <property type="evidence" value="ECO:0007669"/>
    <property type="project" value="UniProtKB-SubCell"/>
</dbReference>
<reference evidence="8 9" key="1">
    <citation type="journal article" date="2016" name="Genome Biol. Evol.">
        <title>Gene Family Evolution Reflects Adaptation to Soil Environmental Stressors in the Genome of the Collembolan Orchesella cincta.</title>
        <authorList>
            <person name="Faddeeva-Vakhrusheva A."/>
            <person name="Derks M.F."/>
            <person name="Anvar S.Y."/>
            <person name="Agamennone V."/>
            <person name="Suring W."/>
            <person name="Smit S."/>
            <person name="van Straalen N.M."/>
            <person name="Roelofs D."/>
        </authorList>
    </citation>
    <scope>NUCLEOTIDE SEQUENCE [LARGE SCALE GENOMIC DNA]</scope>
    <source>
        <tissue evidence="8">Mixed pool</tissue>
    </source>
</reference>
<name>A0A1D2NN21_ORCCI</name>
<comment type="subcellular location">
    <subcellularLocation>
        <location evidence="1">Cytoplasm</location>
        <location evidence="1">Cytoskeleton</location>
        <location evidence="1">Cilium axoneme</location>
    </subcellularLocation>
</comment>
<keyword evidence="3" id="KW-0206">Cytoskeleton</keyword>
<evidence type="ECO:0000256" key="4">
    <source>
        <dbReference type="ARBA" id="ARBA00023273"/>
    </source>
</evidence>
<dbReference type="InterPro" id="IPR032840">
    <property type="entry name" value="CFAP91_dom"/>
</dbReference>
<comment type="caution">
    <text evidence="8">The sequence shown here is derived from an EMBL/GenBank/DDBJ whole genome shotgun (WGS) entry which is preliminary data.</text>
</comment>
<keyword evidence="4" id="KW-0966">Cell projection</keyword>
<dbReference type="AlphaFoldDB" id="A0A1D2NN21"/>
<evidence type="ECO:0000256" key="2">
    <source>
        <dbReference type="ARBA" id="ARBA00022490"/>
    </source>
</evidence>
<dbReference type="STRING" id="48709.A0A1D2NN21"/>
<dbReference type="OMA" id="RDIETEN"/>
<keyword evidence="9" id="KW-1185">Reference proteome</keyword>
<accession>A0A1D2NN21</accession>
<evidence type="ECO:0000256" key="5">
    <source>
        <dbReference type="ARBA" id="ARBA00029468"/>
    </source>
</evidence>
<dbReference type="PANTHER" id="PTHR22455:SF10">
    <property type="entry name" value="CILIA- AND FLAGELLA-ASSOCIATED PROTEIN 91"/>
    <property type="match status" value="1"/>
</dbReference>
<dbReference type="Proteomes" id="UP000094527">
    <property type="component" value="Unassembled WGS sequence"/>
</dbReference>
<dbReference type="Pfam" id="PF14738">
    <property type="entry name" value="CFAP91"/>
    <property type="match status" value="1"/>
</dbReference>
<protein>
    <recommendedName>
        <fullName evidence="6">Cilia- and flagella-associated protein 91</fullName>
    </recommendedName>
</protein>
<feature type="non-terminal residue" evidence="8">
    <location>
        <position position="377"/>
    </location>
</feature>
<gene>
    <name evidence="8" type="ORF">Ocin01_00013</name>
</gene>
<dbReference type="InterPro" id="IPR026720">
    <property type="entry name" value="CFAP91"/>
</dbReference>
<comment type="similarity">
    <text evidence="5">Belongs to the CFAP91 family.</text>
</comment>
<feature type="non-terminal residue" evidence="8">
    <location>
        <position position="1"/>
    </location>
</feature>
<dbReference type="PANTHER" id="PTHR22455">
    <property type="entry name" value="CILIA- AND FLAGELLA-ASSOCIATED PROTEIN 91"/>
    <property type="match status" value="1"/>
</dbReference>
<keyword evidence="2" id="KW-0963">Cytoplasm</keyword>
<dbReference type="OrthoDB" id="567787at2759"/>
<evidence type="ECO:0000256" key="6">
    <source>
        <dbReference type="ARBA" id="ARBA00029555"/>
    </source>
</evidence>
<evidence type="ECO:0000313" key="8">
    <source>
        <dbReference type="EMBL" id="ODN06664.1"/>
    </source>
</evidence>
<sequence length="377" mass="44264">SLNMANYKTPPNRRFVRESRPHDFLYDPIYTMPSRQDFLKDAEFGMRSGARIKLRPVDDSMFSALKTDRRIIPCMTMMRPNNLDNFVPQYDINGVPIIPADTGPLPTPRQVDDVTGADRAKYATRYTVQQYKLETPRFDFNRLAPEDQKKLLQNERTRRVATLTGLCKQIITDPYSPPYFLPYPGAYPKLLALVKLTWEKGLPFSLDDIVIIERALSKRILEHVDRDIETENQKDFERRIKLMEELEAQQWADREKELDKVCQRKMELTSRLLQEYSARVSNDHTMRLEKLLHQLKQQTQKSFQTIKHQYFRDLRKLEKKYIIKKESRQRDIIKDYTDFGSSVYAPLTRNGAGVDMLNKPPPFAIDIHHDFASTTTI</sequence>
<proteinExistence type="inferred from homology"/>
<organism evidence="8 9">
    <name type="scientific">Orchesella cincta</name>
    <name type="common">Springtail</name>
    <name type="synonym">Podura cincta</name>
    <dbReference type="NCBI Taxonomy" id="48709"/>
    <lineage>
        <taxon>Eukaryota</taxon>
        <taxon>Metazoa</taxon>
        <taxon>Ecdysozoa</taxon>
        <taxon>Arthropoda</taxon>
        <taxon>Hexapoda</taxon>
        <taxon>Collembola</taxon>
        <taxon>Entomobryomorpha</taxon>
        <taxon>Entomobryoidea</taxon>
        <taxon>Orchesellidae</taxon>
        <taxon>Orchesellinae</taxon>
        <taxon>Orchesella</taxon>
    </lineage>
</organism>
<evidence type="ECO:0000256" key="3">
    <source>
        <dbReference type="ARBA" id="ARBA00023212"/>
    </source>
</evidence>
<evidence type="ECO:0000256" key="1">
    <source>
        <dbReference type="ARBA" id="ARBA00004430"/>
    </source>
</evidence>
<evidence type="ECO:0000259" key="7">
    <source>
        <dbReference type="Pfam" id="PF14738"/>
    </source>
</evidence>
<evidence type="ECO:0000313" key="9">
    <source>
        <dbReference type="Proteomes" id="UP000094527"/>
    </source>
</evidence>
<feature type="domain" description="CFAP91" evidence="7">
    <location>
        <begin position="172"/>
        <end position="316"/>
    </location>
</feature>
<dbReference type="EMBL" id="LJIJ01000001">
    <property type="protein sequence ID" value="ODN06664.1"/>
    <property type="molecule type" value="Genomic_DNA"/>
</dbReference>